<feature type="compositionally biased region" description="Low complexity" evidence="7">
    <location>
        <begin position="707"/>
        <end position="735"/>
    </location>
</feature>
<keyword evidence="9" id="KW-1185">Reference proteome</keyword>
<evidence type="ECO:0000256" key="7">
    <source>
        <dbReference type="SAM" id="MobiDB-lite"/>
    </source>
</evidence>
<evidence type="ECO:0000256" key="2">
    <source>
        <dbReference type="ARBA" id="ARBA00006333"/>
    </source>
</evidence>
<dbReference type="InterPro" id="IPR050148">
    <property type="entry name" value="Terpene_synthase-like"/>
</dbReference>
<evidence type="ECO:0000256" key="3">
    <source>
        <dbReference type="ARBA" id="ARBA00022723"/>
    </source>
</evidence>
<keyword evidence="6" id="KW-0456">Lyase</keyword>
<dbReference type="EMBL" id="JAVFKD010000001">
    <property type="protein sequence ID" value="KAK5999068.1"/>
    <property type="molecule type" value="Genomic_DNA"/>
</dbReference>
<evidence type="ECO:0000256" key="1">
    <source>
        <dbReference type="ARBA" id="ARBA00001946"/>
    </source>
</evidence>
<dbReference type="PANTHER" id="PTHR31739">
    <property type="entry name" value="ENT-COPALYL DIPHOSPHATE SYNTHASE, CHLOROPLASTIC"/>
    <property type="match status" value="1"/>
</dbReference>
<gene>
    <name evidence="8" type="ORF">PT974_01456</name>
</gene>
<accession>A0ABR0T3N4</accession>
<evidence type="ECO:0000256" key="5">
    <source>
        <dbReference type="ARBA" id="ARBA00023235"/>
    </source>
</evidence>
<evidence type="ECO:0000256" key="6">
    <source>
        <dbReference type="ARBA" id="ARBA00023239"/>
    </source>
</evidence>
<comment type="similarity">
    <text evidence="2">Belongs to the terpene synthase family.</text>
</comment>
<evidence type="ECO:0000313" key="8">
    <source>
        <dbReference type="EMBL" id="KAK5999068.1"/>
    </source>
</evidence>
<keyword evidence="3" id="KW-0479">Metal-binding</keyword>
<protein>
    <submittedName>
        <fullName evidence="8">Pimaradiene synthase pbcA</fullName>
    </submittedName>
</protein>
<keyword evidence="5" id="KW-0413">Isomerase</keyword>
<dbReference type="PIRSF" id="PIRSF036498">
    <property type="entry name" value="Ent-kaurene_synthase_fungi"/>
    <property type="match status" value="1"/>
</dbReference>
<comment type="caution">
    <text evidence="8">The sequence shown here is derived from an EMBL/GenBank/DDBJ whole genome shotgun (WGS) entry which is preliminary data.</text>
</comment>
<dbReference type="PANTHER" id="PTHR31739:SF25">
    <property type="entry name" value="(E,E)-GERANYLLINALOOL SYNTHASE"/>
    <property type="match status" value="1"/>
</dbReference>
<feature type="region of interest" description="Disordered" evidence="7">
    <location>
        <begin position="692"/>
        <end position="742"/>
    </location>
</feature>
<keyword evidence="4" id="KW-0460">Magnesium</keyword>
<evidence type="ECO:0000256" key="4">
    <source>
        <dbReference type="ARBA" id="ARBA00022842"/>
    </source>
</evidence>
<proteinExistence type="inferred from homology"/>
<evidence type="ECO:0000313" key="9">
    <source>
        <dbReference type="Proteomes" id="UP001338125"/>
    </source>
</evidence>
<dbReference type="Proteomes" id="UP001338125">
    <property type="component" value="Unassembled WGS sequence"/>
</dbReference>
<dbReference type="SUPFAM" id="SSF48239">
    <property type="entry name" value="Terpenoid cyclases/Protein prenyltransferases"/>
    <property type="match status" value="2"/>
</dbReference>
<dbReference type="Gene3D" id="1.50.10.20">
    <property type="match status" value="1"/>
</dbReference>
<sequence length="978" mass="108925">MTNATLESRAKRLVQNLASSLNQKYHGSNSMTLCVYDTAWVGMVSKTERRQEDGEMITRWLFPECIEFVLERQSEHGGFGNQRAEVDGILNTMAALLMLCRLRRNASSVTGAPFIPQDLDRRIESARNYLEQALRSWRVESAIHVGFEILVPGMLVMLSKEGLVFHFPGHEALMVMNKRKLKMIPPQLFYSSTKTTLLHSMEAFVGIVDFDKMRHHVINGSLMGSPSSTAAYLMNLGDSGWDDSAEAYLRFVVEAGNGAVPSAFPISVFEITWVMSTLLMSGFNSESLGLEDASKLGDYLEAVLRDNEGITGFAPGILPDADDTAKSILTLNLLGRPTTCEMLIDRFETPTHFKTYDLESNGSFSANCNVLNAILHSENLANHLPQISKALNFLCQAWYDGNSDDKWNLDPQYCMMFLSEVLEHVVKLWDKGTLAGLSSDLVATRVPLVTLQILIRTLSAQSDDGSWRGSAEITAYALLTLKKLANLPWAKLALGSKIQESIIQGTKFLQETNWDQPEFIWVEKVTYGSRILSETYCLAALQASPDDAYNWGDEVSRLCRIPIEKIDKFAKFFGMLPVLSGEPKWRLRASLIEGCMFAPLLRNPKLAIFPKPEKSTYLEYIPFTWTTINNANGFGISTQTMCDMMIISMINFQVDKFLEDVTEDPTLDGGFDSLRSVISRLFDQQGLLGLQTNGKTTNGKHSNGTHTNGASTNGASNGHSNGHSNGNHTNGVNGHPKVNGVKRTRDDSMSELFGSTTDTLTHYLTYVLEETKVSRSSTLLRQRVRDELSIFLQAHVTQGELNARFSKPGPPEKQPKLFKPPNGTYFDWVRTTSANHTSCPYSFEFFRCLISSPGKDCFAGPRAGYISQDLCRHLATLCRQYNDYGSIARDREENNLNSVNFSEFHKSSNGASQPADGAKKTLLDIADYERQCLNLAMDKLKPEVSAATFKALQVFVNVTDLYGQIYVVRDINSNGTKA</sequence>
<dbReference type="InterPro" id="IPR017057">
    <property type="entry name" value="Ent-kaurene_synthase_fun"/>
</dbReference>
<feature type="compositionally biased region" description="Polar residues" evidence="7">
    <location>
        <begin position="692"/>
        <end position="706"/>
    </location>
</feature>
<reference evidence="8 9" key="1">
    <citation type="submission" date="2024-01" db="EMBL/GenBank/DDBJ databases">
        <title>Complete genome of Cladobotryum mycophilum ATHUM6906.</title>
        <authorList>
            <person name="Christinaki A.C."/>
            <person name="Myridakis A.I."/>
            <person name="Kouvelis V.N."/>
        </authorList>
    </citation>
    <scope>NUCLEOTIDE SEQUENCE [LARGE SCALE GENOMIC DNA]</scope>
    <source>
        <strain evidence="8 9">ATHUM6906</strain>
    </source>
</reference>
<dbReference type="InterPro" id="IPR008930">
    <property type="entry name" value="Terpenoid_cyclase/PrenylTrfase"/>
</dbReference>
<organism evidence="8 9">
    <name type="scientific">Cladobotryum mycophilum</name>
    <dbReference type="NCBI Taxonomy" id="491253"/>
    <lineage>
        <taxon>Eukaryota</taxon>
        <taxon>Fungi</taxon>
        <taxon>Dikarya</taxon>
        <taxon>Ascomycota</taxon>
        <taxon>Pezizomycotina</taxon>
        <taxon>Sordariomycetes</taxon>
        <taxon>Hypocreomycetidae</taxon>
        <taxon>Hypocreales</taxon>
        <taxon>Hypocreaceae</taxon>
        <taxon>Cladobotryum</taxon>
    </lineage>
</organism>
<comment type="cofactor">
    <cofactor evidence="1">
        <name>Mg(2+)</name>
        <dbReference type="ChEBI" id="CHEBI:18420"/>
    </cofactor>
</comment>
<dbReference type="Gene3D" id="1.50.10.160">
    <property type="match status" value="1"/>
</dbReference>
<name>A0ABR0T3N4_9HYPO</name>